<comment type="similarity">
    <text evidence="2">Belongs to the 5'-nucleotidase family.</text>
</comment>
<dbReference type="PROSITE" id="PS00786">
    <property type="entry name" value="5_NUCLEOTIDASE_2"/>
    <property type="match status" value="1"/>
</dbReference>
<evidence type="ECO:0000259" key="3">
    <source>
        <dbReference type="Pfam" id="PF00149"/>
    </source>
</evidence>
<dbReference type="InterPro" id="IPR036907">
    <property type="entry name" value="5'-Nucleotdase_C_sf"/>
</dbReference>
<dbReference type="InterPro" id="IPR006179">
    <property type="entry name" value="5_nucleotidase/apyrase"/>
</dbReference>
<protein>
    <recommendedName>
        <fullName evidence="7">Bifunctional metallophosphatase/5'-nucleotidase</fullName>
    </recommendedName>
</protein>
<evidence type="ECO:0000256" key="1">
    <source>
        <dbReference type="ARBA" id="ARBA00022729"/>
    </source>
</evidence>
<dbReference type="Proteomes" id="UP000078582">
    <property type="component" value="Chromosome"/>
</dbReference>
<dbReference type="PRINTS" id="PR01607">
    <property type="entry name" value="APYRASEFAMLY"/>
</dbReference>
<dbReference type="GO" id="GO:0030288">
    <property type="term" value="C:outer membrane-bounded periplasmic space"/>
    <property type="evidence" value="ECO:0007669"/>
    <property type="project" value="TreeGrafter"/>
</dbReference>
<dbReference type="GO" id="GO:0046872">
    <property type="term" value="F:metal ion binding"/>
    <property type="evidence" value="ECO:0007669"/>
    <property type="project" value="InterPro"/>
</dbReference>
<dbReference type="Pfam" id="PF02872">
    <property type="entry name" value="5_nucleotid_C"/>
    <property type="match status" value="1"/>
</dbReference>
<dbReference type="InterPro" id="IPR008334">
    <property type="entry name" value="5'-Nucleotdase_C"/>
</dbReference>
<dbReference type="GO" id="GO:0009166">
    <property type="term" value="P:nucleotide catabolic process"/>
    <property type="evidence" value="ECO:0007669"/>
    <property type="project" value="InterPro"/>
</dbReference>
<dbReference type="SUPFAM" id="SSF55816">
    <property type="entry name" value="5'-nucleotidase (syn. UDP-sugar hydrolase), C-terminal domain"/>
    <property type="match status" value="1"/>
</dbReference>
<keyword evidence="1" id="KW-0732">Signal</keyword>
<dbReference type="Gene3D" id="3.60.21.10">
    <property type="match status" value="1"/>
</dbReference>
<keyword evidence="2" id="KW-0547">Nucleotide-binding</keyword>
<evidence type="ECO:0000313" key="6">
    <source>
        <dbReference type="Proteomes" id="UP000078582"/>
    </source>
</evidence>
<dbReference type="STRING" id="375175.AYR53_09710"/>
<dbReference type="InterPro" id="IPR006146">
    <property type="entry name" value="5'-Nucleotdase_CS"/>
</dbReference>
<dbReference type="Pfam" id="PF00149">
    <property type="entry name" value="Metallophos"/>
    <property type="match status" value="1"/>
</dbReference>
<dbReference type="SUPFAM" id="SSF56300">
    <property type="entry name" value="Metallo-dependent phosphatases"/>
    <property type="match status" value="1"/>
</dbReference>
<evidence type="ECO:0000259" key="4">
    <source>
        <dbReference type="Pfam" id="PF02872"/>
    </source>
</evidence>
<dbReference type="InterPro" id="IPR004843">
    <property type="entry name" value="Calcineurin-like_PHP"/>
</dbReference>
<dbReference type="AlphaFoldDB" id="A0A192H467"/>
<sequence length="521" mass="57359">MKLTLLTTSDIHGYLYPTDYRTKQLAAPFGLVRAAAVIKAERKAAPGPVLTIETGDFLQGSPLAYYIARQKRPVAPENLTQAYNEINYDVQILGNHEFNFGRSYLQQALASLTQPVLCANILTTAGKPAFGSAYKLFDCAGVTVAVLGLTTAHIPFWETPRHIQGLNFQSIVTTAKQYVPKLRQLADVVVVAYHGGFEADLKTGQPVGLINDENEGYRLLGEVRGIDALVTGHQHRSLASHVLGVPIVQPGYRGSAVGKIQLNLATKPLVSVTASAATLLPTAKQVSEPRLVTKMWSLQQEAERWLDQPLGQVKGDMRIKNPNRARVVEAAYVEFIQRVQMTAVGADISATALFNNESTGFGEQVTMRQVVTNYVYPNTVALVAINGAILRAALEKSALFFAPLGKEKVGINAKFLHPKKQYYNYDMYEGIDYTINVARPKGQRITRLEYHGRKVLPTDQLKIALNGYRAGGGGNFTMFNPSLIEHEVQREMPELIADYFKAHPVVTANVNHNFNVINEPD</sequence>
<dbReference type="EMBL" id="CP014873">
    <property type="protein sequence ID" value="ANK63012.1"/>
    <property type="molecule type" value="Genomic_DNA"/>
</dbReference>
<organism evidence="5 6">
    <name type="scientific">Loigolactobacillus backii</name>
    <dbReference type="NCBI Taxonomy" id="375175"/>
    <lineage>
        <taxon>Bacteria</taxon>
        <taxon>Bacillati</taxon>
        <taxon>Bacillota</taxon>
        <taxon>Bacilli</taxon>
        <taxon>Lactobacillales</taxon>
        <taxon>Lactobacillaceae</taxon>
        <taxon>Loigolactobacillus</taxon>
    </lineage>
</organism>
<dbReference type="InterPro" id="IPR029052">
    <property type="entry name" value="Metallo-depent_PP-like"/>
</dbReference>
<evidence type="ECO:0000313" key="5">
    <source>
        <dbReference type="EMBL" id="ANK63012.1"/>
    </source>
</evidence>
<dbReference type="Gene3D" id="3.90.780.10">
    <property type="entry name" value="5'-Nucleotidase, C-terminal domain"/>
    <property type="match status" value="1"/>
</dbReference>
<gene>
    <name evidence="5" type="ORF">AYR53_09710</name>
</gene>
<dbReference type="PANTHER" id="PTHR11575:SF6">
    <property type="entry name" value="2',3'-CYCLIC-NUCLEOTIDE 2'-PHOSPHODIESTERASE_3'-NUCLEOTIDASE"/>
    <property type="match status" value="1"/>
</dbReference>
<accession>A0A192H467</accession>
<dbReference type="PANTHER" id="PTHR11575">
    <property type="entry name" value="5'-NUCLEOTIDASE-RELATED"/>
    <property type="match status" value="1"/>
</dbReference>
<keyword evidence="2" id="KW-0378">Hydrolase</keyword>
<evidence type="ECO:0000256" key="2">
    <source>
        <dbReference type="RuleBase" id="RU362119"/>
    </source>
</evidence>
<proteinExistence type="inferred from homology"/>
<evidence type="ECO:0008006" key="7">
    <source>
        <dbReference type="Google" id="ProtNLM"/>
    </source>
</evidence>
<name>A0A192H467_9LACO</name>
<dbReference type="GO" id="GO:0016788">
    <property type="term" value="F:hydrolase activity, acting on ester bonds"/>
    <property type="evidence" value="ECO:0007669"/>
    <property type="project" value="InterPro"/>
</dbReference>
<dbReference type="OrthoDB" id="9801679at2"/>
<reference evidence="5 6" key="1">
    <citation type="submission" date="2016-03" db="EMBL/GenBank/DDBJ databases">
        <title>Pediococcus and Lactobacillus from brewery environment - whole genome sequencing and assembly.</title>
        <authorList>
            <person name="Behr J."/>
            <person name="Geissler A.J."/>
            <person name="Vogel R.F."/>
        </authorList>
    </citation>
    <scope>NUCLEOTIDE SEQUENCE [LARGE SCALE GENOMIC DNA]</scope>
    <source>
        <strain evidence="5 6">TMW 1.1989</strain>
    </source>
</reference>
<dbReference type="GO" id="GO:0000166">
    <property type="term" value="F:nucleotide binding"/>
    <property type="evidence" value="ECO:0007669"/>
    <property type="project" value="UniProtKB-KW"/>
</dbReference>
<dbReference type="RefSeq" id="WP_068280482.1">
    <property type="nucleotide sequence ID" value="NZ_CP014873.1"/>
</dbReference>
<keyword evidence="6" id="KW-1185">Reference proteome</keyword>
<feature type="domain" description="Calcineurin-like phosphoesterase" evidence="3">
    <location>
        <begin position="4"/>
        <end position="236"/>
    </location>
</feature>
<dbReference type="GeneID" id="42982531"/>
<feature type="domain" description="5'-Nucleotidase C-terminal" evidence="4">
    <location>
        <begin position="324"/>
        <end position="480"/>
    </location>
</feature>